<evidence type="ECO:0000256" key="4">
    <source>
        <dbReference type="ARBA" id="ARBA00023235"/>
    </source>
</evidence>
<dbReference type="GO" id="GO:0005829">
    <property type="term" value="C:cytosol"/>
    <property type="evidence" value="ECO:0007669"/>
    <property type="project" value="TreeGrafter"/>
</dbReference>
<comment type="similarity">
    <text evidence="5">Belongs to the alanine racemase family.</text>
</comment>
<evidence type="ECO:0000313" key="11">
    <source>
        <dbReference type="Proteomes" id="UP000430975"/>
    </source>
</evidence>
<keyword evidence="4 5" id="KW-0413">Isomerase</keyword>
<organism evidence="10 11">
    <name type="scientific">Fundicoccus ignavus</name>
    <dbReference type="NCBI Taxonomy" id="2664442"/>
    <lineage>
        <taxon>Bacteria</taxon>
        <taxon>Bacillati</taxon>
        <taxon>Bacillota</taxon>
        <taxon>Bacilli</taxon>
        <taxon>Lactobacillales</taxon>
        <taxon>Aerococcaceae</taxon>
        <taxon>Fundicoccus</taxon>
    </lineage>
</organism>
<dbReference type="GO" id="GO:0008784">
    <property type="term" value="F:alanine racemase activity"/>
    <property type="evidence" value="ECO:0007669"/>
    <property type="project" value="UniProtKB-UniRule"/>
</dbReference>
<dbReference type="Proteomes" id="UP000469870">
    <property type="component" value="Unassembled WGS sequence"/>
</dbReference>
<comment type="function">
    <text evidence="5">Catalyzes the interconversion of L-alanine and D-alanine. May also act on other amino acids.</text>
</comment>
<dbReference type="CDD" id="cd00430">
    <property type="entry name" value="PLPDE_III_AR"/>
    <property type="match status" value="1"/>
</dbReference>
<evidence type="ECO:0000313" key="12">
    <source>
        <dbReference type="Proteomes" id="UP000469870"/>
    </source>
</evidence>
<evidence type="ECO:0000256" key="3">
    <source>
        <dbReference type="ARBA" id="ARBA00022898"/>
    </source>
</evidence>
<evidence type="ECO:0000256" key="6">
    <source>
        <dbReference type="PIRSR" id="PIRSR600821-50"/>
    </source>
</evidence>
<protein>
    <recommendedName>
        <fullName evidence="5">Alanine racemase</fullName>
        <ecNumber evidence="5">5.1.1.1</ecNumber>
    </recommendedName>
</protein>
<dbReference type="EC" id="5.1.1.1" evidence="5"/>
<dbReference type="GO" id="GO:0030170">
    <property type="term" value="F:pyridoxal phosphate binding"/>
    <property type="evidence" value="ECO:0007669"/>
    <property type="project" value="UniProtKB-UniRule"/>
</dbReference>
<accession>A0A6I2GLD9</accession>
<gene>
    <name evidence="10" type="primary">alr</name>
    <name evidence="10" type="ORF">GIY09_00610</name>
    <name evidence="9" type="ORF">GIY11_05940</name>
</gene>
<dbReference type="GO" id="GO:0009252">
    <property type="term" value="P:peptidoglycan biosynthetic process"/>
    <property type="evidence" value="ECO:0007669"/>
    <property type="project" value="TreeGrafter"/>
</dbReference>
<comment type="cofactor">
    <cofactor evidence="2 5 6">
        <name>pyridoxal 5'-phosphate</name>
        <dbReference type="ChEBI" id="CHEBI:597326"/>
    </cofactor>
</comment>
<feature type="binding site" evidence="5 7">
    <location>
        <position position="147"/>
    </location>
    <ligand>
        <name>substrate</name>
    </ligand>
</feature>
<dbReference type="SMART" id="SM01005">
    <property type="entry name" value="Ala_racemase_C"/>
    <property type="match status" value="1"/>
</dbReference>
<name>A0A6I2GLD9_9LACT</name>
<feature type="active site" description="Proton acceptor; specific for L-alanine" evidence="5">
    <location>
        <position position="277"/>
    </location>
</feature>
<dbReference type="InterPro" id="IPR020622">
    <property type="entry name" value="Ala_racemase_pyridoxalP-BS"/>
</dbReference>
<dbReference type="Pfam" id="PF00842">
    <property type="entry name" value="Ala_racemase_C"/>
    <property type="match status" value="1"/>
</dbReference>
<dbReference type="InterPro" id="IPR029066">
    <property type="entry name" value="PLP-binding_barrel"/>
</dbReference>
<dbReference type="Proteomes" id="UP000430975">
    <property type="component" value="Unassembled WGS sequence"/>
</dbReference>
<dbReference type="FunFam" id="3.20.20.10:FF:000002">
    <property type="entry name" value="Alanine racemase"/>
    <property type="match status" value="1"/>
</dbReference>
<dbReference type="InterPro" id="IPR000821">
    <property type="entry name" value="Ala_racemase"/>
</dbReference>
<keyword evidence="3 5" id="KW-0663">Pyridoxal phosphate</keyword>
<dbReference type="PANTHER" id="PTHR30511:SF0">
    <property type="entry name" value="ALANINE RACEMASE, CATABOLIC-RELATED"/>
    <property type="match status" value="1"/>
</dbReference>
<dbReference type="InterPro" id="IPR011079">
    <property type="entry name" value="Ala_racemase_C"/>
</dbReference>
<feature type="modified residue" description="N6-(pyridoxal phosphate)lysine" evidence="5 6">
    <location>
        <position position="41"/>
    </location>
</feature>
<evidence type="ECO:0000313" key="9">
    <source>
        <dbReference type="EMBL" id="MRI81554.1"/>
    </source>
</evidence>
<dbReference type="InterPro" id="IPR001608">
    <property type="entry name" value="Ala_racemase_N"/>
</dbReference>
<dbReference type="UniPathway" id="UPA00042">
    <property type="reaction ID" value="UER00497"/>
</dbReference>
<feature type="active site" description="Proton acceptor; specific for D-alanine" evidence="5">
    <location>
        <position position="41"/>
    </location>
</feature>
<comment type="catalytic activity">
    <reaction evidence="1 5">
        <text>L-alanine = D-alanine</text>
        <dbReference type="Rhea" id="RHEA:20249"/>
        <dbReference type="ChEBI" id="CHEBI:57416"/>
        <dbReference type="ChEBI" id="CHEBI:57972"/>
        <dbReference type="EC" id="5.1.1.1"/>
    </reaction>
</comment>
<dbReference type="PROSITE" id="PS00395">
    <property type="entry name" value="ALANINE_RACEMASE"/>
    <property type="match status" value="1"/>
</dbReference>
<evidence type="ECO:0000259" key="8">
    <source>
        <dbReference type="SMART" id="SM01005"/>
    </source>
</evidence>
<dbReference type="RefSeq" id="WP_153861879.1">
    <property type="nucleotide sequence ID" value="NZ_WJQR01000005.1"/>
</dbReference>
<evidence type="ECO:0000313" key="10">
    <source>
        <dbReference type="EMBL" id="MRI84405.1"/>
    </source>
</evidence>
<dbReference type="EMBL" id="WJQR01000005">
    <property type="protein sequence ID" value="MRI81554.1"/>
    <property type="molecule type" value="Genomic_DNA"/>
</dbReference>
<sequence length="385" mass="42350">MFEPSEHRPTEAIVDLNAIQHNVRVMLEQMDDEQKLYAVIKADGYGHGAVQVAEAALAAGAKGLAVSTVDEAIELRQSGHRFVPILVLGLTDPRGIAEIIYYNLTITVSGLDFFAKAYQQLEDTHHLAILEDAKLRFHLKLDTGMGRIGLTSAAEVAEFAKAVEDFNWVDWEGVFTHFSTAGGGPESYIDYQWNNWLELTTAVPESVRLRHYANSAMGLWYPREPKSDIVRYGIALYGVDPKDQLPSATKSPLKPAMSIVSEIVHVKHVPAGTHISYGATYEAADDQWIATVPIGYADGWLRRFNGIPVLVDGNACPIVGTINMDQLMIQLPQEYPVGTTVTLLGQDGQLENHVSMIAASTDTIGYEILCGIGKRVPRIYLTDDI</sequence>
<feature type="domain" description="Alanine racemase C-terminal" evidence="8">
    <location>
        <begin position="256"/>
        <end position="381"/>
    </location>
</feature>
<proteinExistence type="inferred from homology"/>
<reference evidence="11 12" key="1">
    <citation type="submission" date="2019-11" db="EMBL/GenBank/DDBJ databases">
        <title>Characterisation of Fundicoccus ignavus gen. nov. sp. nov., a novel genus of the family Aerococcaceae isolated from bulk tank milk.</title>
        <authorList>
            <person name="Siebert A."/>
            <person name="Huptas C."/>
            <person name="Wenning M."/>
            <person name="Scherer S."/>
            <person name="Doll E.V."/>
        </authorList>
    </citation>
    <scope>NUCLEOTIDE SEQUENCE [LARGE SCALE GENOMIC DNA]</scope>
    <source>
        <strain evidence="9 12">DSM 109653</strain>
        <strain evidence="10 11">WS4759</strain>
    </source>
</reference>
<comment type="pathway">
    <text evidence="5">Amino-acid biosynthesis; D-alanine biosynthesis; D-alanine from L-alanine: step 1/1.</text>
</comment>
<evidence type="ECO:0000256" key="1">
    <source>
        <dbReference type="ARBA" id="ARBA00000316"/>
    </source>
</evidence>
<evidence type="ECO:0000256" key="7">
    <source>
        <dbReference type="PIRSR" id="PIRSR600821-52"/>
    </source>
</evidence>
<dbReference type="PANTHER" id="PTHR30511">
    <property type="entry name" value="ALANINE RACEMASE"/>
    <property type="match status" value="1"/>
</dbReference>
<dbReference type="FunFam" id="2.40.37.10:FF:000006">
    <property type="entry name" value="Alanine racemase"/>
    <property type="match status" value="1"/>
</dbReference>
<evidence type="ECO:0000256" key="2">
    <source>
        <dbReference type="ARBA" id="ARBA00001933"/>
    </source>
</evidence>
<dbReference type="NCBIfam" id="TIGR00492">
    <property type="entry name" value="alr"/>
    <property type="match status" value="1"/>
</dbReference>
<dbReference type="AlphaFoldDB" id="A0A6I2GLD9"/>
<dbReference type="HAMAP" id="MF_01201">
    <property type="entry name" value="Ala_racemase"/>
    <property type="match status" value="1"/>
</dbReference>
<dbReference type="GO" id="GO:0030632">
    <property type="term" value="P:D-alanine biosynthetic process"/>
    <property type="evidence" value="ECO:0007669"/>
    <property type="project" value="UniProtKB-UniRule"/>
</dbReference>
<dbReference type="EMBL" id="WJQS01000001">
    <property type="protein sequence ID" value="MRI84405.1"/>
    <property type="molecule type" value="Genomic_DNA"/>
</dbReference>
<dbReference type="Gene3D" id="2.40.37.10">
    <property type="entry name" value="Lyase, Ornithine Decarboxylase, Chain A, domain 1"/>
    <property type="match status" value="1"/>
</dbReference>
<dbReference type="SUPFAM" id="SSF51419">
    <property type="entry name" value="PLP-binding barrel"/>
    <property type="match status" value="1"/>
</dbReference>
<dbReference type="InterPro" id="IPR009006">
    <property type="entry name" value="Ala_racemase/Decarboxylase_C"/>
</dbReference>
<keyword evidence="11" id="KW-1185">Reference proteome</keyword>
<feature type="binding site" evidence="5 7">
    <location>
        <position position="324"/>
    </location>
    <ligand>
        <name>substrate</name>
    </ligand>
</feature>
<dbReference type="Pfam" id="PF01168">
    <property type="entry name" value="Ala_racemase_N"/>
    <property type="match status" value="1"/>
</dbReference>
<dbReference type="Gene3D" id="3.20.20.10">
    <property type="entry name" value="Alanine racemase"/>
    <property type="match status" value="1"/>
</dbReference>
<comment type="caution">
    <text evidence="10">The sequence shown here is derived from an EMBL/GenBank/DDBJ whole genome shotgun (WGS) entry which is preliminary data.</text>
</comment>
<dbReference type="PRINTS" id="PR00992">
    <property type="entry name" value="ALARACEMASE"/>
</dbReference>
<evidence type="ECO:0000256" key="5">
    <source>
        <dbReference type="HAMAP-Rule" id="MF_01201"/>
    </source>
</evidence>
<dbReference type="SUPFAM" id="SSF50621">
    <property type="entry name" value="Alanine racemase C-terminal domain-like"/>
    <property type="match status" value="1"/>
</dbReference>